<dbReference type="EMBL" id="CP001684">
    <property type="protein sequence ID" value="ACV22514.1"/>
    <property type="molecule type" value="Genomic_DNA"/>
</dbReference>
<dbReference type="RefSeq" id="WP_012798616.1">
    <property type="nucleotide sequence ID" value="NC_013165.1"/>
</dbReference>
<protein>
    <submittedName>
        <fullName evidence="1">Zn-finger containing protein</fullName>
    </submittedName>
</protein>
<evidence type="ECO:0000313" key="2">
    <source>
        <dbReference type="Proteomes" id="UP000002026"/>
    </source>
</evidence>
<accession>C7N6H9</accession>
<keyword evidence="2" id="KW-1185">Reference proteome</keyword>
<reference evidence="1 2" key="1">
    <citation type="journal article" date="2009" name="Stand. Genomic Sci.">
        <title>Complete genome sequence of Slackia heliotrinireducens type strain (RHS 1).</title>
        <authorList>
            <person name="Pukall R."/>
            <person name="Lapidus A."/>
            <person name="Nolan M."/>
            <person name="Copeland A."/>
            <person name="Glavina Del Rio T."/>
            <person name="Lucas S."/>
            <person name="Chen F."/>
            <person name="Tice H."/>
            <person name="Cheng J.F."/>
            <person name="Chertkov O."/>
            <person name="Bruce D."/>
            <person name="Goodwin L."/>
            <person name="Kuske C."/>
            <person name="Brettin T."/>
            <person name="Detter J.C."/>
            <person name="Han C."/>
            <person name="Pitluck S."/>
            <person name="Pati A."/>
            <person name="Mavrommatis K."/>
            <person name="Ivanova N."/>
            <person name="Ovchinnikova G."/>
            <person name="Chen A."/>
            <person name="Palaniappan K."/>
            <person name="Schneider S."/>
            <person name="Rohde M."/>
            <person name="Chain P."/>
            <person name="D'haeseleer P."/>
            <person name="Goker M."/>
            <person name="Bristow J."/>
            <person name="Eisen J.A."/>
            <person name="Markowitz V."/>
            <person name="Kyrpides N.C."/>
            <person name="Klenk H.P."/>
            <person name="Hugenholtz P."/>
        </authorList>
    </citation>
    <scope>NUCLEOTIDE SEQUENCE [LARGE SCALE GENOMIC DNA]</scope>
    <source>
        <strain evidence="2">ATCC 29202 / DSM 20476 / NCTC 11029 / RHS 1</strain>
    </source>
</reference>
<dbReference type="KEGG" id="shi:Shel_14940"/>
<proteinExistence type="predicted"/>
<dbReference type="Proteomes" id="UP000002026">
    <property type="component" value="Chromosome"/>
</dbReference>
<gene>
    <name evidence="1" type="ordered locus">Shel_14940</name>
</gene>
<dbReference type="SUPFAM" id="SSF49879">
    <property type="entry name" value="SMAD/FHA domain"/>
    <property type="match status" value="1"/>
</dbReference>
<dbReference type="InterPro" id="IPR008984">
    <property type="entry name" value="SMAD_FHA_dom_sf"/>
</dbReference>
<dbReference type="STRING" id="471855.Shel_14940"/>
<sequence length="228" mass="24145">MWLCTCGFANPDSSQACSACGAARSDGMHASAPAPAPEQAERIEPACQTEPSSDAAFASGSLMLENARTHETIEVTMPGGILGRAGDFAPDSFSPQVSGVHLIAECTDGTWTLEFVGRNATSINAAGEWVPLVAGMPRTVRGGELLKMADMLFRLSVIPVTCDDVAEEPAEDESPAVLAWSVRCPVCGTEHRVDGPDARIKTCSSCVDDLDRRKIKRALPRQIEVAEA</sequence>
<dbReference type="AlphaFoldDB" id="C7N6H9"/>
<name>C7N6H9_SLAHD</name>
<dbReference type="HOGENOM" id="CLU_1214153_0_0_11"/>
<organism evidence="1 2">
    <name type="scientific">Slackia heliotrinireducens (strain ATCC 29202 / DSM 20476 / NCTC 11029 / RHS 1)</name>
    <name type="common">Peptococcus heliotrinreducens</name>
    <dbReference type="NCBI Taxonomy" id="471855"/>
    <lineage>
        <taxon>Bacteria</taxon>
        <taxon>Bacillati</taxon>
        <taxon>Actinomycetota</taxon>
        <taxon>Coriobacteriia</taxon>
        <taxon>Eggerthellales</taxon>
        <taxon>Eggerthellaceae</taxon>
        <taxon>Slackia</taxon>
    </lineage>
</organism>
<evidence type="ECO:0000313" key="1">
    <source>
        <dbReference type="EMBL" id="ACV22514.1"/>
    </source>
</evidence>
<dbReference type="eggNOG" id="ENOG5031RIK">
    <property type="taxonomic scope" value="Bacteria"/>
</dbReference>